<feature type="coiled-coil region" evidence="1">
    <location>
        <begin position="250"/>
        <end position="358"/>
    </location>
</feature>
<evidence type="ECO:0000256" key="1">
    <source>
        <dbReference type="SAM" id="Coils"/>
    </source>
</evidence>
<feature type="coiled-coil region" evidence="1">
    <location>
        <begin position="391"/>
        <end position="488"/>
    </location>
</feature>
<dbReference type="Proteomes" id="UP000239899">
    <property type="component" value="Unassembled WGS sequence"/>
</dbReference>
<dbReference type="OrthoDB" id="512972at2759"/>
<feature type="compositionally biased region" description="Polar residues" evidence="2">
    <location>
        <begin position="61"/>
        <end position="73"/>
    </location>
</feature>
<keyword evidence="3" id="KW-0472">Membrane</keyword>
<proteinExistence type="predicted"/>
<keyword evidence="5" id="KW-1185">Reference proteome</keyword>
<organism evidence="4 5">
    <name type="scientific">Chlorella sorokiniana</name>
    <name type="common">Freshwater green alga</name>
    <dbReference type="NCBI Taxonomy" id="3076"/>
    <lineage>
        <taxon>Eukaryota</taxon>
        <taxon>Viridiplantae</taxon>
        <taxon>Chlorophyta</taxon>
        <taxon>core chlorophytes</taxon>
        <taxon>Trebouxiophyceae</taxon>
        <taxon>Chlorellales</taxon>
        <taxon>Chlorellaceae</taxon>
        <taxon>Chlorella clade</taxon>
        <taxon>Chlorella</taxon>
    </lineage>
</organism>
<feature type="region of interest" description="Disordered" evidence="2">
    <location>
        <begin position="28"/>
        <end position="134"/>
    </location>
</feature>
<gene>
    <name evidence="4" type="ORF">C2E21_5790</name>
</gene>
<reference evidence="4 5" key="1">
    <citation type="journal article" date="2018" name="Plant J.">
        <title>Genome sequences of Chlorella sorokiniana UTEX 1602 and Micractinium conductrix SAG 241.80: implications to maltose excretion by a green alga.</title>
        <authorList>
            <person name="Arriola M.B."/>
            <person name="Velmurugan N."/>
            <person name="Zhang Y."/>
            <person name="Plunkett M.H."/>
            <person name="Hondzo H."/>
            <person name="Barney B.M."/>
        </authorList>
    </citation>
    <scope>NUCLEOTIDE SEQUENCE [LARGE SCALE GENOMIC DNA]</scope>
    <source>
        <strain evidence="5">UTEX 1602</strain>
    </source>
</reference>
<evidence type="ECO:0000313" key="5">
    <source>
        <dbReference type="Proteomes" id="UP000239899"/>
    </source>
</evidence>
<keyword evidence="3" id="KW-0812">Transmembrane</keyword>
<feature type="compositionally biased region" description="Low complexity" evidence="2">
    <location>
        <begin position="92"/>
        <end position="101"/>
    </location>
</feature>
<evidence type="ECO:0000313" key="4">
    <source>
        <dbReference type="EMBL" id="PRW45632.1"/>
    </source>
</evidence>
<protein>
    <submittedName>
        <fullName evidence="4">Large adhesin</fullName>
    </submittedName>
</protein>
<dbReference type="EMBL" id="LHPG02000011">
    <property type="protein sequence ID" value="PRW45632.1"/>
    <property type="molecule type" value="Genomic_DNA"/>
</dbReference>
<feature type="transmembrane region" description="Helical" evidence="3">
    <location>
        <begin position="565"/>
        <end position="587"/>
    </location>
</feature>
<sequence length="758" mass="80728">MEEPDRAAALDSSEQAAWLPGELFLQRVGSPLKPANGDSPAKAGSSPLKSPLKGGGGRRLSTASGRRLSTFSARSLPESHPVSPCSDRGEASSDGADASSSPQPPPTERDHGGSIPAYRGASPASPPAHAGPAAEERVTLNLFVQEDGAAAAAELEQAQAELAALRLHVQHLEAAAAAAQPAAEQAAAAAEQDQQQAELVQLVLNVVEQPQAAAAAAPQQDAQPPAEPVQLVLNIVEQAPSAPGEAEAAASTLAAQLQRAEACREELARQAGQLRGRIAKLEGAVQAGEGRVRAQAAELEATKARARDVEAQLQAAQAQVGVTPERARAERRRLAEQAEQAEAEAQAVKLRVQRLEAVLAFEARHRDELCEFAAEEHQVLTSAEASLAAEAARWKAEAAAAAAQLGEARQRLVDTDAALLQRDEEVSQLREELEAAQGAAAQAAELTAEWRGRADAFDRDRQAAASNIRKAERELELVAQDNERLFRQLNFVRARLIGQLPNLDAAVPDIGKLARELQSWCDREAVQRARWLVNPNQRSARGIAHVLQAPPAPGRLGLARDTMRLFLAARGITLVFLVVTMPLPLWMHVLASLYAIQRVRTTADLCDSVMLKAPAWVQRISTTHEAARGLPLLLERAALPSLAGCPPEARCRMFVAFYQYALATASILVAAKLHPLLYGTRSSEAGSSRPSAARRLLHSALRAADARLHHLCALLWGEQGSLLARLVAAWTLLSFLWQLALLVEGHAPLPPTAQPGGA</sequence>
<keyword evidence="1" id="KW-0175">Coiled coil</keyword>
<accession>A0A2P6TMS5</accession>
<name>A0A2P6TMS5_CHLSO</name>
<feature type="compositionally biased region" description="Low complexity" evidence="2">
    <location>
        <begin position="120"/>
        <end position="133"/>
    </location>
</feature>
<evidence type="ECO:0000256" key="2">
    <source>
        <dbReference type="SAM" id="MobiDB-lite"/>
    </source>
</evidence>
<comment type="caution">
    <text evidence="4">The sequence shown here is derived from an EMBL/GenBank/DDBJ whole genome shotgun (WGS) entry which is preliminary data.</text>
</comment>
<evidence type="ECO:0000256" key="3">
    <source>
        <dbReference type="SAM" id="Phobius"/>
    </source>
</evidence>
<keyword evidence="3" id="KW-1133">Transmembrane helix</keyword>
<dbReference type="AlphaFoldDB" id="A0A2P6TMS5"/>